<evidence type="ECO:0000313" key="3">
    <source>
        <dbReference type="EMBL" id="USG67052.1"/>
    </source>
</evidence>
<evidence type="ECO:0000259" key="2">
    <source>
        <dbReference type="Pfam" id="PF00144"/>
    </source>
</evidence>
<dbReference type="Proteomes" id="UP001056500">
    <property type="component" value="Chromosome"/>
</dbReference>
<dbReference type="InterPro" id="IPR050789">
    <property type="entry name" value="Diverse_Enzym_Activities"/>
</dbReference>
<gene>
    <name evidence="3" type="ORF">NDK47_07105</name>
</gene>
<sequence length="184" mass="20052">MKRSLHKSIWFTSPVTLCLSAIAVAITFAIVIVIGVFPPWPAVAEQNPPPADSSLASAGQDGRKGLFEKVDQYMDVASPKLKATGGTMVIVEDGNIVYTREWGAACDGQTHVAAQTKPGEWHQYSNANYGVLGALIEQIYGVPFDEYMDREVFQKLDLKRAAASVQQVMEKGLLAFYGLFSIPL</sequence>
<organism evidence="3 4">
    <name type="scientific">Brevibacillus ruminantium</name>
    <dbReference type="NCBI Taxonomy" id="2950604"/>
    <lineage>
        <taxon>Bacteria</taxon>
        <taxon>Bacillati</taxon>
        <taxon>Bacillota</taxon>
        <taxon>Bacilli</taxon>
        <taxon>Bacillales</taxon>
        <taxon>Paenibacillaceae</taxon>
        <taxon>Brevibacillus</taxon>
    </lineage>
</organism>
<dbReference type="Gene3D" id="3.40.710.10">
    <property type="entry name" value="DD-peptidase/beta-lactamase superfamily"/>
    <property type="match status" value="1"/>
</dbReference>
<reference evidence="3" key="1">
    <citation type="submission" date="2022-06" db="EMBL/GenBank/DDBJ databases">
        <title>Genome sequencing of Brevibacillus sp. BB3-R1.</title>
        <authorList>
            <person name="Heo J."/>
            <person name="Lee D."/>
            <person name="Won M."/>
            <person name="Han B.-H."/>
            <person name="Hong S.-B."/>
            <person name="Kwon S.-W."/>
        </authorList>
    </citation>
    <scope>NUCLEOTIDE SEQUENCE</scope>
    <source>
        <strain evidence="3">BB3-R1</strain>
    </source>
</reference>
<dbReference type="InterPro" id="IPR001466">
    <property type="entry name" value="Beta-lactam-related"/>
</dbReference>
<name>A0ABY4WLW7_9BACL</name>
<dbReference type="InterPro" id="IPR012338">
    <property type="entry name" value="Beta-lactam/transpept-like"/>
</dbReference>
<dbReference type="PANTHER" id="PTHR43283">
    <property type="entry name" value="BETA-LACTAMASE-RELATED"/>
    <property type="match status" value="1"/>
</dbReference>
<dbReference type="EMBL" id="CP098755">
    <property type="protein sequence ID" value="USG67052.1"/>
    <property type="molecule type" value="Genomic_DNA"/>
</dbReference>
<accession>A0ABY4WLW7</accession>
<protein>
    <submittedName>
        <fullName evidence="3">Beta-lactamase family protein</fullName>
    </submittedName>
</protein>
<proteinExistence type="predicted"/>
<dbReference type="SUPFAM" id="SSF56601">
    <property type="entry name" value="beta-lactamase/transpeptidase-like"/>
    <property type="match status" value="1"/>
</dbReference>
<dbReference type="PANTHER" id="PTHR43283:SF11">
    <property type="entry name" value="BETA-LACTAMASE-RELATED DOMAIN-CONTAINING PROTEIN"/>
    <property type="match status" value="1"/>
</dbReference>
<feature type="domain" description="Beta-lactamase-related" evidence="2">
    <location>
        <begin position="113"/>
        <end position="168"/>
    </location>
</feature>
<keyword evidence="1" id="KW-0378">Hydrolase</keyword>
<dbReference type="RefSeq" id="WP_251874156.1">
    <property type="nucleotide sequence ID" value="NZ_CP098755.1"/>
</dbReference>
<keyword evidence="4" id="KW-1185">Reference proteome</keyword>
<dbReference type="Pfam" id="PF00144">
    <property type="entry name" value="Beta-lactamase"/>
    <property type="match status" value="1"/>
</dbReference>
<evidence type="ECO:0000256" key="1">
    <source>
        <dbReference type="ARBA" id="ARBA00022801"/>
    </source>
</evidence>
<evidence type="ECO:0000313" key="4">
    <source>
        <dbReference type="Proteomes" id="UP001056500"/>
    </source>
</evidence>